<protein>
    <recommendedName>
        <fullName evidence="10">Dihydrolipoamide acetyltransferase component of pyruvate dehydrogenase complex</fullName>
        <ecNumber evidence="10">2.3.1.-</ecNumber>
    </recommendedName>
</protein>
<dbReference type="EMBL" id="NCKU01008225">
    <property type="protein sequence ID" value="RWS02055.1"/>
    <property type="molecule type" value="Genomic_DNA"/>
</dbReference>
<comment type="cofactor">
    <cofactor evidence="1 10">
        <name>(R)-lipoate</name>
        <dbReference type="ChEBI" id="CHEBI:83088"/>
    </cofactor>
</comment>
<dbReference type="GO" id="GO:0005829">
    <property type="term" value="C:cytosol"/>
    <property type="evidence" value="ECO:0007669"/>
    <property type="project" value="UniProtKB-ARBA"/>
</dbReference>
<keyword evidence="4 10" id="KW-0808">Transferase</keyword>
<dbReference type="OrthoDB" id="202158at2759"/>
<proteinExistence type="inferred from homology"/>
<dbReference type="Pfam" id="PF00364">
    <property type="entry name" value="Biotin_lipoyl"/>
    <property type="match status" value="1"/>
</dbReference>
<feature type="compositionally biased region" description="Basic and acidic residues" evidence="11">
    <location>
        <begin position="176"/>
        <end position="186"/>
    </location>
</feature>
<evidence type="ECO:0000313" key="15">
    <source>
        <dbReference type="Proteomes" id="UP000285301"/>
    </source>
</evidence>
<accession>A0A3S3PIW7</accession>
<evidence type="ECO:0000256" key="5">
    <source>
        <dbReference type="ARBA" id="ARBA00022823"/>
    </source>
</evidence>
<dbReference type="InterPro" id="IPR023213">
    <property type="entry name" value="CAT-like_dom_sf"/>
</dbReference>
<dbReference type="PANTHER" id="PTHR43178:SF5">
    <property type="entry name" value="LIPOAMIDE ACYLTRANSFERASE COMPONENT OF BRANCHED-CHAIN ALPHA-KETO ACID DEHYDROGENASE COMPLEX, MITOCHONDRIAL"/>
    <property type="match status" value="1"/>
</dbReference>
<evidence type="ECO:0000256" key="9">
    <source>
        <dbReference type="ARBA" id="ARBA00051775"/>
    </source>
</evidence>
<dbReference type="Proteomes" id="UP000285301">
    <property type="component" value="Unassembled WGS sequence"/>
</dbReference>
<dbReference type="InterPro" id="IPR036625">
    <property type="entry name" value="E3-bd_dom_sf"/>
</dbReference>
<dbReference type="InterPro" id="IPR004167">
    <property type="entry name" value="PSBD"/>
</dbReference>
<dbReference type="SUPFAM" id="SSF51230">
    <property type="entry name" value="Single hybrid motif"/>
    <property type="match status" value="1"/>
</dbReference>
<dbReference type="InterPro" id="IPR003016">
    <property type="entry name" value="2-oxoA_DH_lipoyl-BS"/>
</dbReference>
<dbReference type="SUPFAM" id="SSF52777">
    <property type="entry name" value="CoA-dependent acyltransferases"/>
    <property type="match status" value="1"/>
</dbReference>
<evidence type="ECO:0000256" key="7">
    <source>
        <dbReference type="ARBA" id="ARBA00023128"/>
    </source>
</evidence>
<keyword evidence="6" id="KW-0809">Transit peptide</keyword>
<comment type="catalytic activity">
    <reaction evidence="9">
        <text>N(6)-[(R)-dihydrolipoyl]-L-lysyl-[protein] + 2-methylpropanoyl-CoA = N(6)-[(R)-S(8)-2-methylpropanoyldihydrolipoyl]-L-lysyl-[protein] + CoA</text>
        <dbReference type="Rhea" id="RHEA:18865"/>
        <dbReference type="Rhea" id="RHEA-COMP:10475"/>
        <dbReference type="Rhea" id="RHEA-COMP:10497"/>
        <dbReference type="ChEBI" id="CHEBI:57287"/>
        <dbReference type="ChEBI" id="CHEBI:57338"/>
        <dbReference type="ChEBI" id="CHEBI:83100"/>
        <dbReference type="ChEBI" id="CHEBI:83142"/>
        <dbReference type="EC" id="2.3.1.168"/>
    </reaction>
    <physiologicalReaction direction="left-to-right" evidence="9">
        <dbReference type="Rhea" id="RHEA:18866"/>
    </physiologicalReaction>
</comment>
<dbReference type="Pfam" id="PF00198">
    <property type="entry name" value="2-oxoacid_dh"/>
    <property type="match status" value="1"/>
</dbReference>
<dbReference type="FunFam" id="2.40.50.100:FF:000013">
    <property type="entry name" value="Dihydrolipoamide acetyltransferase component of pyruvate dehydrogenase complex"/>
    <property type="match status" value="1"/>
</dbReference>
<feature type="non-terminal residue" evidence="14">
    <location>
        <position position="1"/>
    </location>
</feature>
<sequence length="425" mass="46846">LAEIVHFKLSDIGEGISEVVIKEWFVKVGDKVNQFDSICEVQSDKASVTITSRYDGVVTKIYYDVDDTAKVGFPLVDIDVASDGLAKEQIDEVCDEDANNKHSEGFIPSQKVLTTPAVRRLAAENNINLKDVKPSGKDGRILKEDVLTYLENKSSFKPTTVSPTQPKKPTQTISEKSVEQRPKEKTVSVNTIEDRREPIKGIAKTMVKTMSQALKIPHFGLSDEIDLSALVALRPMLKEEASSKNLRLSYLPFFVKAASLALSKYPILNSSIDEKCETITYKRSHNIGVAIDSKQGLIVPNIKQVQSLSILEIAAELNRLQDLAEGGQLSVNDLTGGTFTLSNIGSIGGKFGIPVIFPPEVAIGAIGAIKIQPRFDESGNIKKSHIINVVWSADHRIIDGATMTRFSNLWKHYLEVPLKMLLEMK</sequence>
<dbReference type="GO" id="GO:0043754">
    <property type="term" value="F:dihydrolipoamide branched chain acyltransferase activity"/>
    <property type="evidence" value="ECO:0007669"/>
    <property type="project" value="UniProtKB-EC"/>
</dbReference>
<evidence type="ECO:0000256" key="10">
    <source>
        <dbReference type="RuleBase" id="RU003423"/>
    </source>
</evidence>
<dbReference type="GO" id="GO:0005759">
    <property type="term" value="C:mitochondrial matrix"/>
    <property type="evidence" value="ECO:0007669"/>
    <property type="project" value="UniProtKB-SubCell"/>
</dbReference>
<evidence type="ECO:0000256" key="3">
    <source>
        <dbReference type="ARBA" id="ARBA00007317"/>
    </source>
</evidence>
<dbReference type="FunFam" id="3.30.559.10:FF:000027">
    <property type="entry name" value="Dihydrolipoamide acetyltransferase component of pyruvate dehydrogenase complex"/>
    <property type="match status" value="1"/>
</dbReference>
<evidence type="ECO:0000256" key="8">
    <source>
        <dbReference type="ARBA" id="ARBA00023315"/>
    </source>
</evidence>
<dbReference type="STRING" id="1965070.A0A3S3PIW7"/>
<dbReference type="InterPro" id="IPR000089">
    <property type="entry name" value="Biotin_lipoyl"/>
</dbReference>
<dbReference type="InterPro" id="IPR001078">
    <property type="entry name" value="2-oxoacid_DH_actylTfrase"/>
</dbReference>
<evidence type="ECO:0000313" key="14">
    <source>
        <dbReference type="EMBL" id="RWS02055.1"/>
    </source>
</evidence>
<dbReference type="AlphaFoldDB" id="A0A3S3PIW7"/>
<evidence type="ECO:0000259" key="13">
    <source>
        <dbReference type="PROSITE" id="PS51826"/>
    </source>
</evidence>
<dbReference type="EC" id="2.3.1.-" evidence="10"/>
<dbReference type="Gene3D" id="2.40.50.100">
    <property type="match status" value="1"/>
</dbReference>
<dbReference type="PROSITE" id="PS51826">
    <property type="entry name" value="PSBD"/>
    <property type="match status" value="1"/>
</dbReference>
<dbReference type="GO" id="GO:0016407">
    <property type="term" value="F:acetyltransferase activity"/>
    <property type="evidence" value="ECO:0007669"/>
    <property type="project" value="TreeGrafter"/>
</dbReference>
<evidence type="ECO:0000256" key="4">
    <source>
        <dbReference type="ARBA" id="ARBA00022679"/>
    </source>
</evidence>
<dbReference type="PROSITE" id="PS50968">
    <property type="entry name" value="BIOTINYL_LIPOYL"/>
    <property type="match status" value="1"/>
</dbReference>
<comment type="subcellular location">
    <subcellularLocation>
        <location evidence="2">Mitochondrion matrix</location>
    </subcellularLocation>
</comment>
<dbReference type="InterPro" id="IPR050743">
    <property type="entry name" value="2-oxoacid_DH_E2_comp"/>
</dbReference>
<keyword evidence="15" id="KW-1185">Reference proteome</keyword>
<dbReference type="SUPFAM" id="SSF47005">
    <property type="entry name" value="Peripheral subunit-binding domain of 2-oxo acid dehydrogenase complex"/>
    <property type="match status" value="1"/>
</dbReference>
<feature type="compositionally biased region" description="Polar residues" evidence="11">
    <location>
        <begin position="156"/>
        <end position="175"/>
    </location>
</feature>
<dbReference type="InterPro" id="IPR011053">
    <property type="entry name" value="Single_hybrid_motif"/>
</dbReference>
<dbReference type="CDD" id="cd06849">
    <property type="entry name" value="lipoyl_domain"/>
    <property type="match status" value="1"/>
</dbReference>
<evidence type="ECO:0000256" key="11">
    <source>
        <dbReference type="SAM" id="MobiDB-lite"/>
    </source>
</evidence>
<dbReference type="GO" id="GO:0031405">
    <property type="term" value="F:lipoic acid binding"/>
    <property type="evidence" value="ECO:0007669"/>
    <property type="project" value="TreeGrafter"/>
</dbReference>
<feature type="non-terminal residue" evidence="14">
    <location>
        <position position="425"/>
    </location>
</feature>
<keyword evidence="5 10" id="KW-0450">Lipoyl</keyword>
<dbReference type="Gene3D" id="3.30.559.10">
    <property type="entry name" value="Chloramphenicol acetyltransferase-like domain"/>
    <property type="match status" value="1"/>
</dbReference>
<reference evidence="14 15" key="1">
    <citation type="journal article" date="2018" name="Gigascience">
        <title>Genomes of trombidid mites reveal novel predicted allergens and laterally-transferred genes associated with secondary metabolism.</title>
        <authorList>
            <person name="Dong X."/>
            <person name="Chaisiri K."/>
            <person name="Xia D."/>
            <person name="Armstrong S.D."/>
            <person name="Fang Y."/>
            <person name="Donnelly M.J."/>
            <person name="Kadowaki T."/>
            <person name="McGarry J.W."/>
            <person name="Darby A.C."/>
            <person name="Makepeace B.L."/>
        </authorList>
    </citation>
    <scope>NUCLEOTIDE SEQUENCE [LARGE SCALE GENOMIC DNA]</scope>
    <source>
        <strain evidence="14">UoL-WK</strain>
    </source>
</reference>
<evidence type="ECO:0000259" key="12">
    <source>
        <dbReference type="PROSITE" id="PS50968"/>
    </source>
</evidence>
<dbReference type="FunFam" id="4.10.320.10:FF:000002">
    <property type="entry name" value="Dihydrolipoamide acetyltransferase component of pyruvate dehydrogenase complex"/>
    <property type="match status" value="1"/>
</dbReference>
<comment type="similarity">
    <text evidence="3 10">Belongs to the 2-oxoacid dehydrogenase family.</text>
</comment>
<feature type="domain" description="Lipoyl-binding" evidence="12">
    <location>
        <begin position="4"/>
        <end position="79"/>
    </location>
</feature>
<evidence type="ECO:0000256" key="6">
    <source>
        <dbReference type="ARBA" id="ARBA00022946"/>
    </source>
</evidence>
<keyword evidence="8 10" id="KW-0012">Acyltransferase</keyword>
<dbReference type="Pfam" id="PF02817">
    <property type="entry name" value="E3_binding"/>
    <property type="match status" value="1"/>
</dbReference>
<gene>
    <name evidence="14" type="ORF">B4U79_04513</name>
</gene>
<dbReference type="PANTHER" id="PTHR43178">
    <property type="entry name" value="DIHYDROLIPOAMIDE ACETYLTRANSFERASE COMPONENT OF PYRUVATE DEHYDROGENASE COMPLEX"/>
    <property type="match status" value="1"/>
</dbReference>
<evidence type="ECO:0000256" key="2">
    <source>
        <dbReference type="ARBA" id="ARBA00004305"/>
    </source>
</evidence>
<feature type="region of interest" description="Disordered" evidence="11">
    <location>
        <begin position="156"/>
        <end position="186"/>
    </location>
</feature>
<name>A0A3S3PIW7_9ACAR</name>
<keyword evidence="7" id="KW-0496">Mitochondrion</keyword>
<dbReference type="Gene3D" id="4.10.320.10">
    <property type="entry name" value="E3-binding domain"/>
    <property type="match status" value="1"/>
</dbReference>
<organism evidence="14 15">
    <name type="scientific">Dinothrombium tinctorium</name>
    <dbReference type="NCBI Taxonomy" id="1965070"/>
    <lineage>
        <taxon>Eukaryota</taxon>
        <taxon>Metazoa</taxon>
        <taxon>Ecdysozoa</taxon>
        <taxon>Arthropoda</taxon>
        <taxon>Chelicerata</taxon>
        <taxon>Arachnida</taxon>
        <taxon>Acari</taxon>
        <taxon>Acariformes</taxon>
        <taxon>Trombidiformes</taxon>
        <taxon>Prostigmata</taxon>
        <taxon>Anystina</taxon>
        <taxon>Parasitengona</taxon>
        <taxon>Trombidioidea</taxon>
        <taxon>Trombidiidae</taxon>
        <taxon>Dinothrombium</taxon>
    </lineage>
</organism>
<feature type="domain" description="Peripheral subunit-binding (PSBD)" evidence="13">
    <location>
        <begin position="113"/>
        <end position="150"/>
    </location>
</feature>
<evidence type="ECO:0000256" key="1">
    <source>
        <dbReference type="ARBA" id="ARBA00001938"/>
    </source>
</evidence>
<dbReference type="PROSITE" id="PS00189">
    <property type="entry name" value="LIPOYL"/>
    <property type="match status" value="1"/>
</dbReference>
<comment type="caution">
    <text evidence="14">The sequence shown here is derived from an EMBL/GenBank/DDBJ whole genome shotgun (WGS) entry which is preliminary data.</text>
</comment>